<comment type="caution">
    <text evidence="6">The sequence shown here is derived from an EMBL/GenBank/DDBJ whole genome shotgun (WGS) entry which is preliminary data.</text>
</comment>
<evidence type="ECO:0000313" key="7">
    <source>
        <dbReference type="Proteomes" id="UP001175000"/>
    </source>
</evidence>
<dbReference type="InterPro" id="IPR025662">
    <property type="entry name" value="Sigma_54_int_dom_ATP-bd_1"/>
</dbReference>
<evidence type="ECO:0000259" key="4">
    <source>
        <dbReference type="Pfam" id="PF24676"/>
    </source>
</evidence>
<dbReference type="InterPro" id="IPR058519">
    <property type="entry name" value="DUF8206"/>
</dbReference>
<dbReference type="Gene3D" id="3.40.50.300">
    <property type="entry name" value="P-loop containing nucleotide triphosphate hydrolases"/>
    <property type="match status" value="1"/>
</dbReference>
<keyword evidence="7" id="KW-1185">Reference proteome</keyword>
<dbReference type="Pfam" id="PF24674">
    <property type="entry name" value="MACPF_SNTX"/>
    <property type="match status" value="1"/>
</dbReference>
<dbReference type="Pfam" id="PF24676">
    <property type="entry name" value="DUF7656"/>
    <property type="match status" value="1"/>
</dbReference>
<feature type="region of interest" description="Disordered" evidence="2">
    <location>
        <begin position="1180"/>
        <end position="1203"/>
    </location>
</feature>
<evidence type="ECO:0000256" key="2">
    <source>
        <dbReference type="SAM" id="MobiDB-lite"/>
    </source>
</evidence>
<feature type="compositionally biased region" description="Low complexity" evidence="2">
    <location>
        <begin position="1267"/>
        <end position="1283"/>
    </location>
</feature>
<evidence type="ECO:0000259" key="3">
    <source>
        <dbReference type="Pfam" id="PF24674"/>
    </source>
</evidence>
<feature type="region of interest" description="Disordered" evidence="2">
    <location>
        <begin position="1227"/>
        <end position="1342"/>
    </location>
</feature>
<feature type="compositionally biased region" description="Polar residues" evidence="2">
    <location>
        <begin position="1288"/>
        <end position="1300"/>
    </location>
</feature>
<reference evidence="6" key="1">
    <citation type="submission" date="2023-06" db="EMBL/GenBank/DDBJ databases">
        <title>Genome-scale phylogeny and comparative genomics of the fungal order Sordariales.</title>
        <authorList>
            <consortium name="Lawrence Berkeley National Laboratory"/>
            <person name="Hensen N."/>
            <person name="Bonometti L."/>
            <person name="Westerberg I."/>
            <person name="Brannstrom I.O."/>
            <person name="Guillou S."/>
            <person name="Cros-Aarteil S."/>
            <person name="Calhoun S."/>
            <person name="Haridas S."/>
            <person name="Kuo A."/>
            <person name="Mondo S."/>
            <person name="Pangilinan J."/>
            <person name="Riley R."/>
            <person name="Labutti K."/>
            <person name="Andreopoulos B."/>
            <person name="Lipzen A."/>
            <person name="Chen C."/>
            <person name="Yanf M."/>
            <person name="Daum C."/>
            <person name="Ng V."/>
            <person name="Clum A."/>
            <person name="Steindorff A."/>
            <person name="Ohm R."/>
            <person name="Martin F."/>
            <person name="Silar P."/>
            <person name="Natvig D."/>
            <person name="Lalanne C."/>
            <person name="Gautier V."/>
            <person name="Ament-Velasquez S.L."/>
            <person name="Kruys A."/>
            <person name="Hutchinson M.I."/>
            <person name="Powell A.J."/>
            <person name="Barry K."/>
            <person name="Miller A.N."/>
            <person name="Grigoriev I.V."/>
            <person name="Debuchy R."/>
            <person name="Gladieux P."/>
            <person name="Thoren M.H."/>
            <person name="Johannesson H."/>
        </authorList>
    </citation>
    <scope>NUCLEOTIDE SEQUENCE</scope>
    <source>
        <strain evidence="6">CBS 606.72</strain>
    </source>
</reference>
<accession>A0AA39WDR9</accession>
<feature type="compositionally biased region" description="Low complexity" evidence="2">
    <location>
        <begin position="1193"/>
        <end position="1203"/>
    </location>
</feature>
<feature type="coiled-coil region" evidence="1">
    <location>
        <begin position="1037"/>
        <end position="1064"/>
    </location>
</feature>
<evidence type="ECO:0000259" key="5">
    <source>
        <dbReference type="Pfam" id="PF26633"/>
    </source>
</evidence>
<dbReference type="PANTHER" id="PTHR32046:SF11">
    <property type="entry name" value="IMMUNE-ASSOCIATED NUCLEOTIDE-BINDING PROTEIN 10-LIKE"/>
    <property type="match status" value="1"/>
</dbReference>
<name>A0AA39WDR9_9PEZI</name>
<sequence>MKSGPPRPALGQVIQIGKLYDSRTDSFLPSSVFTSSPPPDDVLVRTPVAAAAGTTIRTVSSDTYKDKFELLGVHPDLGASILGYLVELDGRSGSGAYLSRRRATNGVAQAALLYRLLTVKERIDRRSRNLPASTDSSALRGTHATHVVAAIDWGVEAIAEVSCRVEAGRADRAAAAVAALQSELEGSGATGHQDPAALDVHVLSDAFSAPENVGTIGAAAVMLRQRLPQTLGQSKGQGQGRPITYWLMPVSVFMGYIQDDDEDDDLGGYGAAAIGATAIQVSPEHLDRFHNTLQELEAAYRRLADYATFLSAHPDYSSPDHARTVRQRAGDVQHAIRQAQARYGQALRDVRMGSSPAAVLQDLHGSLVQGDTGPLQAVSLVDQERAKVELAALAVQSGARYVGRDSRIDPADIPRQNARSGQAVYVMTLSCEATRGEQWAAHEALLRELLDTEQRSGAQVWVVDYDAIGQPLAEAKIAEYQGGNEVTADLLDRRRVLADKCFAQCPEQSLETRDIQKPVKRRFVKIPCPGPMCDARSTLAWTCPRCLHPLEYGCSDQYIYCDCGRSRFANFAFKCCNAAVHGPRYTPYGSKGQLQALLDGLPASTDYINILILGETGVGKSTFINAFANYLTFDSLDEALKCPEFHWVIPCSFSTQTMDRNQPGGKIKQHKIRIGDRSDEHDGSKGDSATQQTSVYPITVGEKTIRLIDTPGVGDTRGVQFDKKNMADILATLNSYEELHGILILLKSNSARLTITFEFCIKELLTHLHKSAVNNIAFGFTNTRISNYAPGDTFGPLETLLAKQQDVHLPLDMNTSYCFDSESFRYLAAHKQGIYMENEEDFRRSWRHSCDETRRLVNYFASKAPHSVTSTISLNGTRLLILELTKPLADISQQIRKNIAMGQDRERELADARLTGHELFQKLQFSKLLRRKKELGGPRTVCADRECIEVTHDEEGRQLTVYNSHCHPQCYLENVPAEQLGHPDLIQCAAFNGSDHCRICRHHWRQHLHIYYEFEEYTATLTDPGVEKALAANASDATLRQTALQEAKQRIREYEEEHKLVGEAAAQFGLYLKKHSITSYNDATLAYLDMLIKLEEEKIEVGGSKALLDSLREDRRRHEELVKALTNGMKQPAGTQGSYTVLDEAGVDAVVRRLYGLKHFGEQLKMVKNTISAAQQATYRERPYRVGGRKPHAPSAGSSRGAAPAAAGSIMSLGGVVGGKVSSLLGMATRSTSPPSQSGPRYPASKSSHGRGGPSWPAIPLRSNGLSPSLSVSGRSSSSQSASHGTVAVSSTSYASQSFFPSRQPARQPSPPPQDPPPPYPSSGGPSVGADRSNSSWSTNFW</sequence>
<dbReference type="EMBL" id="JAULSU010000006">
    <property type="protein sequence ID" value="KAK0613514.1"/>
    <property type="molecule type" value="Genomic_DNA"/>
</dbReference>
<feature type="domain" description="DUF7656" evidence="4">
    <location>
        <begin position="394"/>
        <end position="494"/>
    </location>
</feature>
<proteinExistence type="predicted"/>
<protein>
    <recommendedName>
        <fullName evidence="8">G domain-containing protein</fullName>
    </recommendedName>
</protein>
<evidence type="ECO:0008006" key="8">
    <source>
        <dbReference type="Google" id="ProtNLM"/>
    </source>
</evidence>
<dbReference type="Proteomes" id="UP001175000">
    <property type="component" value="Unassembled WGS sequence"/>
</dbReference>
<feature type="compositionally biased region" description="Pro residues" evidence="2">
    <location>
        <begin position="1308"/>
        <end position="1321"/>
    </location>
</feature>
<dbReference type="PROSITE" id="PS00675">
    <property type="entry name" value="SIGMA54_INTERACT_1"/>
    <property type="match status" value="1"/>
</dbReference>
<dbReference type="InterPro" id="IPR027417">
    <property type="entry name" value="P-loop_NTPase"/>
</dbReference>
<feature type="compositionally biased region" description="Polar residues" evidence="2">
    <location>
        <begin position="1332"/>
        <end position="1342"/>
    </location>
</feature>
<feature type="domain" description="DUF8206" evidence="5">
    <location>
        <begin position="935"/>
        <end position="1013"/>
    </location>
</feature>
<feature type="compositionally biased region" description="Polar residues" evidence="2">
    <location>
        <begin position="1229"/>
        <end position="1239"/>
    </location>
</feature>
<feature type="domain" description="SNTX MACPF/CDC-like" evidence="3">
    <location>
        <begin position="7"/>
        <end position="258"/>
    </location>
</feature>
<dbReference type="Pfam" id="PF26633">
    <property type="entry name" value="DUF8206"/>
    <property type="match status" value="1"/>
</dbReference>
<evidence type="ECO:0000313" key="6">
    <source>
        <dbReference type="EMBL" id="KAK0613514.1"/>
    </source>
</evidence>
<organism evidence="6 7">
    <name type="scientific">Immersiella caudata</name>
    <dbReference type="NCBI Taxonomy" id="314043"/>
    <lineage>
        <taxon>Eukaryota</taxon>
        <taxon>Fungi</taxon>
        <taxon>Dikarya</taxon>
        <taxon>Ascomycota</taxon>
        <taxon>Pezizomycotina</taxon>
        <taxon>Sordariomycetes</taxon>
        <taxon>Sordariomycetidae</taxon>
        <taxon>Sordariales</taxon>
        <taxon>Lasiosphaeriaceae</taxon>
        <taxon>Immersiella</taxon>
    </lineage>
</organism>
<dbReference type="InterPro" id="IPR056072">
    <property type="entry name" value="SNTX_MACPF/CDC-like_dom"/>
</dbReference>
<evidence type="ECO:0000256" key="1">
    <source>
        <dbReference type="SAM" id="Coils"/>
    </source>
</evidence>
<gene>
    <name evidence="6" type="ORF">B0T14DRAFT_437716</name>
</gene>
<keyword evidence="1" id="KW-0175">Coiled coil</keyword>
<dbReference type="PANTHER" id="PTHR32046">
    <property type="entry name" value="G DOMAIN-CONTAINING PROTEIN"/>
    <property type="match status" value="1"/>
</dbReference>
<dbReference type="InterPro" id="IPR056073">
    <property type="entry name" value="DUF7656"/>
</dbReference>
<dbReference type="SUPFAM" id="SSF52540">
    <property type="entry name" value="P-loop containing nucleoside triphosphate hydrolases"/>
    <property type="match status" value="1"/>
</dbReference>